<evidence type="ECO:0000313" key="4">
    <source>
        <dbReference type="Proteomes" id="UP000194837"/>
    </source>
</evidence>
<protein>
    <submittedName>
        <fullName evidence="3">KAP family P-loop domain protein</fullName>
    </submittedName>
</protein>
<feature type="compositionally biased region" description="Basic and acidic residues" evidence="1">
    <location>
        <begin position="490"/>
        <end position="504"/>
    </location>
</feature>
<dbReference type="Gene3D" id="3.40.50.300">
    <property type="entry name" value="P-loop containing nucleotide triphosphate hydrolases"/>
    <property type="match status" value="1"/>
</dbReference>
<dbReference type="AlphaFoldDB" id="A0A251YB56"/>
<organism evidence="3 4">
    <name type="scientific">Clavibacter michiganensis</name>
    <dbReference type="NCBI Taxonomy" id="28447"/>
    <lineage>
        <taxon>Bacteria</taxon>
        <taxon>Bacillati</taxon>
        <taxon>Actinomycetota</taxon>
        <taxon>Actinomycetes</taxon>
        <taxon>Micrococcales</taxon>
        <taxon>Microbacteriaceae</taxon>
        <taxon>Clavibacter</taxon>
    </lineage>
</organism>
<name>A0A251YB56_9MICO</name>
<dbReference type="InterPro" id="IPR027417">
    <property type="entry name" value="P-loop_NTPase"/>
</dbReference>
<dbReference type="Proteomes" id="UP000194837">
    <property type="component" value="Unassembled WGS sequence"/>
</dbReference>
<feature type="region of interest" description="Disordered" evidence="1">
    <location>
        <begin position="490"/>
        <end position="516"/>
    </location>
</feature>
<dbReference type="Pfam" id="PF07693">
    <property type="entry name" value="KAP_NTPase"/>
    <property type="match status" value="1"/>
</dbReference>
<proteinExistence type="predicted"/>
<evidence type="ECO:0000259" key="2">
    <source>
        <dbReference type="Pfam" id="PF07693"/>
    </source>
</evidence>
<reference evidence="3 4" key="1">
    <citation type="submission" date="2016-08" db="EMBL/GenBank/DDBJ databases">
        <title>Genome sequence of Clavibacter michiganensis spp strain CFBP7494.</title>
        <authorList>
            <person name="Thapa S.P."/>
            <person name="Coaker G."/>
            <person name="Jacques M.-A."/>
        </authorList>
    </citation>
    <scope>NUCLEOTIDE SEQUENCE [LARGE SCALE GENOMIC DNA]</scope>
    <source>
        <strain evidence="3">CFBP7494</strain>
    </source>
</reference>
<dbReference type="InterPro" id="IPR052754">
    <property type="entry name" value="NTPase_KAP_P-loop"/>
</dbReference>
<dbReference type="EMBL" id="MDJW01000007">
    <property type="protein sequence ID" value="OUE21496.1"/>
    <property type="molecule type" value="Genomic_DNA"/>
</dbReference>
<accession>A0A251YB56</accession>
<dbReference type="PANTHER" id="PTHR22674:SF6">
    <property type="entry name" value="NTPASE KAP FAMILY P-LOOP DOMAIN-CONTAINING PROTEIN 1"/>
    <property type="match status" value="1"/>
</dbReference>
<dbReference type="InterPro" id="IPR011646">
    <property type="entry name" value="KAP_P-loop"/>
</dbReference>
<gene>
    <name evidence="3" type="ORF">BFL34_00851</name>
</gene>
<evidence type="ECO:0000256" key="1">
    <source>
        <dbReference type="SAM" id="MobiDB-lite"/>
    </source>
</evidence>
<dbReference type="PANTHER" id="PTHR22674">
    <property type="entry name" value="NTPASE, KAP FAMILY P-LOOP DOMAIN-CONTAINING 1"/>
    <property type="match status" value="1"/>
</dbReference>
<comment type="caution">
    <text evidence="3">The sequence shown here is derived from an EMBL/GenBank/DDBJ whole genome shotgun (WGS) entry which is preliminary data.</text>
</comment>
<feature type="domain" description="KAP NTPase" evidence="2">
    <location>
        <begin position="91"/>
        <end position="428"/>
    </location>
</feature>
<evidence type="ECO:0000313" key="3">
    <source>
        <dbReference type="EMBL" id="OUE21496.1"/>
    </source>
</evidence>
<dbReference type="SUPFAM" id="SSF52540">
    <property type="entry name" value="P-loop containing nucleoside triphosphate hydrolases"/>
    <property type="match status" value="1"/>
</dbReference>
<sequence length="684" mass="74611">MTWHGRNVTSFRVARVDCPTLTLVCAILRQRGISTREKAHSTSAIYDDIVASVRRRFEDEPERGRMTSVKSNQGDLVLWSDEPATTDLLSFDAIAETVVDALFDESLNPVALGISGAWGSGKTTVLNLIDRHVEERSIASASTVIVVRADPWRYDPTVGPKESLIAAVLKSLQDEFKGEDVVVQTATAAFKRLAKRVNWSKAIKMTATTALTAQLPSLDAVMGLVSDEPETLESDKGMDAFREEFQGLLNEPALGHVSQVVVLVDDLDRCLPDTVVDTLEAIRLFLSAKGMSFVIAADEVRVAEAIQQKIKAPVAPTETESTASLYLHKIVQTTIPVPALSHFDTRAYLFLLLSRTELDADGYSSLVRDCAILRTAAGSLDDLSLPGEVDLSLQMATASRLTPILYEKFHGNPRRIKRFMNDLYVRQTVAGRRGIQLEPEAIAKLMVIEKLLEKDFDDLLKWQAAGQLRQQLDALQRVAIGEAKFEAKTTTKAEVKSDTTDKRAGAKPAETSTDADSFSGTMVRWAKLPPTLDASSVTGYLTLAAAFKGRLLVDESLSEKLRDLAAALTSNSQVDRNVVKEEELERLPAGDVVELLAYLGRRMQDDPTLQLAAVNAIVTIASLHPGELKEARSALAKLPSQELKASTVLVLKSKANDFVAVLDSWVSNSDSAATKAIASIRKGN</sequence>